<dbReference type="EMBL" id="CP107052">
    <property type="protein sequence ID" value="UYH50792.1"/>
    <property type="molecule type" value="Genomic_DNA"/>
</dbReference>
<dbReference type="Proteomes" id="UP001163831">
    <property type="component" value="Chromosome"/>
</dbReference>
<protein>
    <recommendedName>
        <fullName evidence="3">Arc-like DNA binding domain-containing protein</fullName>
    </recommendedName>
</protein>
<keyword evidence="2" id="KW-1185">Reference proteome</keyword>
<dbReference type="Gene3D" id="1.10.1220.10">
    <property type="entry name" value="Met repressor-like"/>
    <property type="match status" value="1"/>
</dbReference>
<accession>A0ABY6GH09</accession>
<dbReference type="RefSeq" id="WP_319806381.1">
    <property type="nucleotide sequence ID" value="NZ_CP107052.1"/>
</dbReference>
<evidence type="ECO:0000313" key="2">
    <source>
        <dbReference type="Proteomes" id="UP001163831"/>
    </source>
</evidence>
<proteinExistence type="predicted"/>
<name>A0ABY6GH09_9PROT</name>
<evidence type="ECO:0008006" key="3">
    <source>
        <dbReference type="Google" id="ProtNLM"/>
    </source>
</evidence>
<reference evidence="1" key="1">
    <citation type="submission" date="2022-10" db="EMBL/GenBank/DDBJ databases">
        <title>Candidatus Kirkpatrella diaphorinas gen. nov., sp. nov., an uncultured endosymbiont identified in a population of Diaphorina citri from Hawaii.</title>
        <authorList>
            <person name="Henry E.M."/>
            <person name="Carlson C.R."/>
            <person name="Kuo Y.-W."/>
        </authorList>
    </citation>
    <scope>NUCLEOTIDE SEQUENCE</scope>
    <source>
        <strain evidence="1">CADCRV1</strain>
    </source>
</reference>
<dbReference type="InterPro" id="IPR013321">
    <property type="entry name" value="Arc_rbn_hlx_hlx"/>
</dbReference>
<sequence>MTHKHPSTQLSIPLDLRKWISKSADKNRRTFEDEIIHHLALAHADSEKPRMPIDFDDVDPNASFDELKRYTQRLAREVDEILRRCEKGD</sequence>
<gene>
    <name evidence="1" type="ORF">N5W20_06665</name>
</gene>
<organism evidence="1 2">
    <name type="scientific">Candidatus Kirkpatrickella diaphorinae</name>
    <dbReference type="NCBI Taxonomy" id="2984322"/>
    <lineage>
        <taxon>Bacteria</taxon>
        <taxon>Pseudomonadati</taxon>
        <taxon>Pseudomonadota</taxon>
        <taxon>Alphaproteobacteria</taxon>
        <taxon>Acetobacterales</taxon>
        <taxon>Acetobacteraceae</taxon>
        <taxon>Candidatus Kirkpatrickella</taxon>
    </lineage>
</organism>
<evidence type="ECO:0000313" key="1">
    <source>
        <dbReference type="EMBL" id="UYH50792.1"/>
    </source>
</evidence>